<evidence type="ECO:0000256" key="1">
    <source>
        <dbReference type="SAM" id="SignalP"/>
    </source>
</evidence>
<keyword evidence="1" id="KW-0732">Signal</keyword>
<organism evidence="2 3">
    <name type="scientific">Steinernema glaseri</name>
    <dbReference type="NCBI Taxonomy" id="37863"/>
    <lineage>
        <taxon>Eukaryota</taxon>
        <taxon>Metazoa</taxon>
        <taxon>Ecdysozoa</taxon>
        <taxon>Nematoda</taxon>
        <taxon>Chromadorea</taxon>
        <taxon>Rhabditida</taxon>
        <taxon>Tylenchina</taxon>
        <taxon>Panagrolaimomorpha</taxon>
        <taxon>Strongyloidoidea</taxon>
        <taxon>Steinernematidae</taxon>
        <taxon>Steinernema</taxon>
    </lineage>
</organism>
<feature type="chain" id="PRO_5009313831" evidence="1">
    <location>
        <begin position="21"/>
        <end position="165"/>
    </location>
</feature>
<dbReference type="Proteomes" id="UP000095287">
    <property type="component" value="Unplaced"/>
</dbReference>
<reference evidence="3" key="1">
    <citation type="submission" date="2016-11" db="UniProtKB">
        <authorList>
            <consortium name="WormBaseParasite"/>
        </authorList>
    </citation>
    <scope>IDENTIFICATION</scope>
</reference>
<feature type="signal peptide" evidence="1">
    <location>
        <begin position="1"/>
        <end position="20"/>
    </location>
</feature>
<dbReference type="AlphaFoldDB" id="A0A1I7ZRY5"/>
<dbReference type="WBParaSite" id="L893_g29328.t1">
    <property type="protein sequence ID" value="L893_g29328.t1"/>
    <property type="gene ID" value="L893_g29328"/>
</dbReference>
<evidence type="ECO:0000313" key="2">
    <source>
        <dbReference type="Proteomes" id="UP000095287"/>
    </source>
</evidence>
<keyword evidence="2" id="KW-1185">Reference proteome</keyword>
<sequence>MYIFLVKFLTLCCFLVTVDSVENNNSTYIYGEKSESTTKKANVSLHRSSEELLLQRKNPSQKDHKLEEYEDTMQNMARLGNILATAGRSDRNIISPMKSAPTGVNFAAEDVKKHIGETENKDTVIESLLDILGNTLTGMDRLLSQAHEALGIRYYINYSDKKDWP</sequence>
<name>A0A1I7ZRY5_9BILA</name>
<accession>A0A1I7ZRY5</accession>
<proteinExistence type="predicted"/>
<evidence type="ECO:0000313" key="3">
    <source>
        <dbReference type="WBParaSite" id="L893_g29328.t1"/>
    </source>
</evidence>
<protein>
    <submittedName>
        <fullName evidence="3">WSN domain-containing protein</fullName>
    </submittedName>
</protein>